<dbReference type="Proteomes" id="UP000052167">
    <property type="component" value="Unassembled WGS sequence"/>
</dbReference>
<accession>A0A922P1X2</accession>
<feature type="region of interest" description="Disordered" evidence="1">
    <location>
        <begin position="315"/>
        <end position="347"/>
    </location>
</feature>
<dbReference type="PANTHER" id="PTHR33840">
    <property type="match status" value="1"/>
</dbReference>
<name>A0A922P1X2_9HYPH</name>
<protein>
    <recommendedName>
        <fullName evidence="2">T6SS Phospholipase effector Tle1-like catalytic domain-containing protein</fullName>
    </recommendedName>
</protein>
<sequence length="516" mass="57139">MMNLIVCCDGTWNTPDAVEDGLPSPTNVVKLYNALALTDDTGAEQKFYYHPGVGTDGSWIDRALGGGTGKGLDRNIMSGYHWLARNYREGDAIWLFGFSRGAYTVRSLGGMISKCGLLDLPGSKIAENNVWDEIGQIFDAYRADDPSPFVDSKGRRFHNTADGAHPAKMTPVHFIGVWDTVGALGIPDDLALLNLLDNPEKHRFHDTQLGPAVQNARHAVALDEFRQSFLPTLWEKPKGWKGSLKQVWFPGAHGDVGGGYSQSGLSDGALYWMMQEAQDLGLRFAEGAINQLDPNPRGLLHDSVTGLFKALKTRPRAAPRVSDPPSPDVHASAVDRHRNPPLAQGRYRPEKTLPATIDIFARERWNDTGVYLQEGKTYRFKATGEWTDASIKCGPGGAKDGKFQAAEIAHIASSAWGGVETLWKKLTGNKQLDFWWTRREEKMDWFCLVGLIANNVPPPRTDEDQKIERLPHEVFRIGEGVTLKPEGSGYLYCFANDAWQAYDNNRGSVRLTISEV</sequence>
<proteinExistence type="predicted"/>
<keyword evidence="4" id="KW-1185">Reference proteome</keyword>
<evidence type="ECO:0000256" key="1">
    <source>
        <dbReference type="SAM" id="MobiDB-lite"/>
    </source>
</evidence>
<dbReference type="Pfam" id="PF09994">
    <property type="entry name" value="T6SS_Tle1-like_cat"/>
    <property type="match status" value="1"/>
</dbReference>
<evidence type="ECO:0000259" key="2">
    <source>
        <dbReference type="Pfam" id="PF09994"/>
    </source>
</evidence>
<dbReference type="InterPro" id="IPR018712">
    <property type="entry name" value="Tle1-like_cat"/>
</dbReference>
<dbReference type="PANTHER" id="PTHR33840:SF1">
    <property type="entry name" value="TLE1 PHOSPHOLIPASE DOMAIN-CONTAINING PROTEIN"/>
    <property type="match status" value="1"/>
</dbReference>
<gene>
    <name evidence="3" type="ORF">GV68_21020</name>
</gene>
<dbReference type="AlphaFoldDB" id="A0A922P1X2"/>
<dbReference type="EMBL" id="JOKJ01000005">
    <property type="protein sequence ID" value="KEQ09834.1"/>
    <property type="molecule type" value="Genomic_DNA"/>
</dbReference>
<evidence type="ECO:0000313" key="3">
    <source>
        <dbReference type="EMBL" id="KEQ09834.1"/>
    </source>
</evidence>
<reference evidence="3 4" key="1">
    <citation type="submission" date="2014-06" db="EMBL/GenBank/DDBJ databases">
        <title>Rhizobium pelagicum/R2-400B4.</title>
        <authorList>
            <person name="Kimes N.E."/>
            <person name="Lopez-Perez M."/>
        </authorList>
    </citation>
    <scope>NUCLEOTIDE SEQUENCE [LARGE SCALE GENOMIC DNA]</scope>
    <source>
        <strain evidence="3 4">R2-400B4</strain>
    </source>
</reference>
<evidence type="ECO:0000313" key="4">
    <source>
        <dbReference type="Proteomes" id="UP000052167"/>
    </source>
</evidence>
<dbReference type="Gene3D" id="2.60.120.430">
    <property type="entry name" value="Galactose-binding lectin"/>
    <property type="match status" value="1"/>
</dbReference>
<comment type="caution">
    <text evidence="3">The sequence shown here is derived from an EMBL/GenBank/DDBJ whole genome shotgun (WGS) entry which is preliminary data.</text>
</comment>
<organism evidence="3 4">
    <name type="scientific">Pseudorhizobium pelagicum</name>
    <dbReference type="NCBI Taxonomy" id="1509405"/>
    <lineage>
        <taxon>Bacteria</taxon>
        <taxon>Pseudomonadati</taxon>
        <taxon>Pseudomonadota</taxon>
        <taxon>Alphaproteobacteria</taxon>
        <taxon>Hyphomicrobiales</taxon>
        <taxon>Rhizobiaceae</taxon>
        <taxon>Rhizobium/Agrobacterium group</taxon>
        <taxon>Pseudorhizobium</taxon>
    </lineage>
</organism>
<feature type="domain" description="T6SS Phospholipase effector Tle1-like catalytic" evidence="2">
    <location>
        <begin position="3"/>
        <end position="276"/>
    </location>
</feature>